<dbReference type="GO" id="GO:0005829">
    <property type="term" value="C:cytosol"/>
    <property type="evidence" value="ECO:0007669"/>
    <property type="project" value="TreeGrafter"/>
</dbReference>
<dbReference type="SMART" id="SM00855">
    <property type="entry name" value="PGAM"/>
    <property type="match status" value="1"/>
</dbReference>
<dbReference type="GO" id="GO:0045820">
    <property type="term" value="P:negative regulation of glycolytic process"/>
    <property type="evidence" value="ECO:0007669"/>
    <property type="project" value="TreeGrafter"/>
</dbReference>
<dbReference type="Gene3D" id="3.40.50.1240">
    <property type="entry name" value="Phosphoglycerate mutase-like"/>
    <property type="match status" value="2"/>
</dbReference>
<comment type="caution">
    <text evidence="9">The sequence shown here is derived from an EMBL/GenBank/DDBJ whole genome shotgun (WGS) entry which is preliminary data.</text>
</comment>
<keyword evidence="2" id="KW-0378">Hydrolase</keyword>
<feature type="binding site" evidence="7">
    <location>
        <position position="60"/>
    </location>
    <ligand>
        <name>substrate</name>
    </ligand>
</feature>
<evidence type="ECO:0000256" key="3">
    <source>
        <dbReference type="ARBA" id="ARBA00038362"/>
    </source>
</evidence>
<keyword evidence="10" id="KW-1185">Reference proteome</keyword>
<gene>
    <name evidence="9" type="ORF">DPMN_045746</name>
</gene>
<dbReference type="CDD" id="cd07067">
    <property type="entry name" value="HP_PGM_like"/>
    <property type="match status" value="1"/>
</dbReference>
<feature type="compositionally biased region" description="Polar residues" evidence="8">
    <location>
        <begin position="174"/>
        <end position="184"/>
    </location>
</feature>
<sequence length="462" mass="51640">MVLFTLTLVRHGETMYNRKGIIQGQTDIPLSSFGERQAEMVAARLQNERFTHIFSSDLCRATETARIISEANKVCRCQVTMDKRLRERKFGSLEGKSKKELMQQVKKAKRRYEDFTPSGAESYREVRERARLFFLDICKMCASYEYQDDVYTPAKIKRRHGGSLGRNSRHSNKRLQISGRSQSFCGSGNIQNIINEMNMESESSDDENENNVVTQLNFCETNSYMSMQDGVEFEHSDKVIPDYNYRECFQCSSDDSNTSADLKPRGSIKSETSTESEVDSDLSPSSQGTMGNDSDSTLSGSGSGDCSGRQSVVIPTEPRKQSQIFQSPSPVKRNIDDSYEECPNVSLTFSPNAHNFSSISSISSGRNSSFDDTDSMPQTVADILVVSHGGFIKECLNFFVEILDCKIPGMRGHALKVCPNCSVSKFNITLDEYTLTPTVTCVTIHDKDHLIGLDLPSTKGAF</sequence>
<dbReference type="SUPFAM" id="SSF53254">
    <property type="entry name" value="Phosphoglycerate mutase-like"/>
    <property type="match status" value="1"/>
</dbReference>
<organism evidence="9 10">
    <name type="scientific">Dreissena polymorpha</name>
    <name type="common">Zebra mussel</name>
    <name type="synonym">Mytilus polymorpha</name>
    <dbReference type="NCBI Taxonomy" id="45954"/>
    <lineage>
        <taxon>Eukaryota</taxon>
        <taxon>Metazoa</taxon>
        <taxon>Spiralia</taxon>
        <taxon>Lophotrochozoa</taxon>
        <taxon>Mollusca</taxon>
        <taxon>Bivalvia</taxon>
        <taxon>Autobranchia</taxon>
        <taxon>Heteroconchia</taxon>
        <taxon>Euheterodonta</taxon>
        <taxon>Imparidentia</taxon>
        <taxon>Neoheterodontei</taxon>
        <taxon>Myida</taxon>
        <taxon>Dreissenoidea</taxon>
        <taxon>Dreissenidae</taxon>
        <taxon>Dreissena</taxon>
    </lineage>
</organism>
<feature type="binding site" evidence="7">
    <location>
        <begin position="10"/>
        <end position="17"/>
    </location>
    <ligand>
        <name>substrate</name>
    </ligand>
</feature>
<reference evidence="9" key="1">
    <citation type="journal article" date="2019" name="bioRxiv">
        <title>The Genome of the Zebra Mussel, Dreissena polymorpha: A Resource for Invasive Species Research.</title>
        <authorList>
            <person name="McCartney M.A."/>
            <person name="Auch B."/>
            <person name="Kono T."/>
            <person name="Mallez S."/>
            <person name="Zhang Y."/>
            <person name="Obille A."/>
            <person name="Becker A."/>
            <person name="Abrahante J.E."/>
            <person name="Garbe J."/>
            <person name="Badalamenti J.P."/>
            <person name="Herman A."/>
            <person name="Mangelson H."/>
            <person name="Liachko I."/>
            <person name="Sullivan S."/>
            <person name="Sone E.D."/>
            <person name="Koren S."/>
            <person name="Silverstein K.A.T."/>
            <person name="Beckman K.B."/>
            <person name="Gohl D.M."/>
        </authorList>
    </citation>
    <scope>NUCLEOTIDE SEQUENCE</scope>
    <source>
        <strain evidence="9">Duluth1</strain>
        <tissue evidence="9">Whole animal</tissue>
    </source>
</reference>
<protein>
    <recommendedName>
        <fullName evidence="4">Fructose-2,6-bisphosphatase TIGAR</fullName>
    </recommendedName>
    <alternativeName>
        <fullName evidence="5">TP53-induced glycolysis and apoptosis regulator</fullName>
    </alternativeName>
</protein>
<accession>A0A9D4D6W4</accession>
<evidence type="ECO:0000256" key="6">
    <source>
        <dbReference type="PIRSR" id="PIRSR613078-1"/>
    </source>
</evidence>
<dbReference type="PROSITE" id="PS00175">
    <property type="entry name" value="PG_MUTASE"/>
    <property type="match status" value="1"/>
</dbReference>
<proteinExistence type="inferred from homology"/>
<dbReference type="Proteomes" id="UP000828390">
    <property type="component" value="Unassembled WGS sequence"/>
</dbReference>
<dbReference type="PANTHER" id="PTHR46517">
    <property type="entry name" value="FRUCTOSE-2,6-BISPHOSPHATASE TIGAR"/>
    <property type="match status" value="1"/>
</dbReference>
<feature type="region of interest" description="Disordered" evidence="8">
    <location>
        <begin position="254"/>
        <end position="333"/>
    </location>
</feature>
<dbReference type="GO" id="GO:0004331">
    <property type="term" value="F:fructose-2,6-bisphosphate 2-phosphatase activity"/>
    <property type="evidence" value="ECO:0007669"/>
    <property type="project" value="UniProtKB-EC"/>
</dbReference>
<evidence type="ECO:0000256" key="2">
    <source>
        <dbReference type="ARBA" id="ARBA00022801"/>
    </source>
</evidence>
<dbReference type="Pfam" id="PF00300">
    <property type="entry name" value="His_Phos_1"/>
    <property type="match status" value="1"/>
</dbReference>
<evidence type="ECO:0000256" key="7">
    <source>
        <dbReference type="PIRSR" id="PIRSR613078-2"/>
    </source>
</evidence>
<dbReference type="EMBL" id="JAIWYP010000011">
    <property type="protein sequence ID" value="KAH3739099.1"/>
    <property type="molecule type" value="Genomic_DNA"/>
</dbReference>
<dbReference type="OrthoDB" id="354304at2759"/>
<name>A0A9D4D6W4_DREPO</name>
<evidence type="ECO:0000256" key="1">
    <source>
        <dbReference type="ARBA" id="ARBA00000464"/>
    </source>
</evidence>
<dbReference type="GO" id="GO:0043456">
    <property type="term" value="P:regulation of pentose-phosphate shunt"/>
    <property type="evidence" value="ECO:0007669"/>
    <property type="project" value="TreeGrafter"/>
</dbReference>
<reference evidence="9" key="2">
    <citation type="submission" date="2020-11" db="EMBL/GenBank/DDBJ databases">
        <authorList>
            <person name="McCartney M.A."/>
            <person name="Auch B."/>
            <person name="Kono T."/>
            <person name="Mallez S."/>
            <person name="Becker A."/>
            <person name="Gohl D.M."/>
            <person name="Silverstein K.A.T."/>
            <person name="Koren S."/>
            <person name="Bechman K.B."/>
            <person name="Herman A."/>
            <person name="Abrahante J.E."/>
            <person name="Garbe J."/>
        </authorList>
    </citation>
    <scope>NUCLEOTIDE SEQUENCE</scope>
    <source>
        <strain evidence="9">Duluth1</strain>
        <tissue evidence="9">Whole animal</tissue>
    </source>
</reference>
<feature type="region of interest" description="Disordered" evidence="8">
    <location>
        <begin position="158"/>
        <end position="184"/>
    </location>
</feature>
<feature type="binding site" evidence="7">
    <location>
        <position position="98"/>
    </location>
    <ligand>
        <name>substrate</name>
    </ligand>
</feature>
<feature type="active site" description="Tele-phosphohistidine intermediate" evidence="6">
    <location>
        <position position="11"/>
    </location>
</feature>
<dbReference type="InterPro" id="IPR013078">
    <property type="entry name" value="His_Pase_superF_clade-1"/>
</dbReference>
<dbReference type="PANTHER" id="PTHR46517:SF1">
    <property type="entry name" value="FRUCTOSE-2,6-BISPHOSPHATASE TIGAR"/>
    <property type="match status" value="1"/>
</dbReference>
<dbReference type="InterPro" id="IPR029033">
    <property type="entry name" value="His_PPase_superfam"/>
</dbReference>
<comment type="similarity">
    <text evidence="3">Belongs to the phosphoglycerate mutase family.</text>
</comment>
<feature type="compositionally biased region" description="Low complexity" evidence="8">
    <location>
        <begin position="291"/>
        <end position="311"/>
    </location>
</feature>
<evidence type="ECO:0000313" key="10">
    <source>
        <dbReference type="Proteomes" id="UP000828390"/>
    </source>
</evidence>
<evidence type="ECO:0000313" key="9">
    <source>
        <dbReference type="EMBL" id="KAH3739099.1"/>
    </source>
</evidence>
<dbReference type="InterPro" id="IPR001345">
    <property type="entry name" value="PG/BPGM_mutase_AS"/>
</dbReference>
<evidence type="ECO:0000256" key="5">
    <source>
        <dbReference type="ARBA" id="ARBA00042275"/>
    </source>
</evidence>
<evidence type="ECO:0000256" key="8">
    <source>
        <dbReference type="SAM" id="MobiDB-lite"/>
    </source>
</evidence>
<comment type="catalytic activity">
    <reaction evidence="1">
        <text>beta-D-fructose 2,6-bisphosphate + H2O = beta-D-fructose 6-phosphate + phosphate</text>
        <dbReference type="Rhea" id="RHEA:17289"/>
        <dbReference type="ChEBI" id="CHEBI:15377"/>
        <dbReference type="ChEBI" id="CHEBI:43474"/>
        <dbReference type="ChEBI" id="CHEBI:57634"/>
        <dbReference type="ChEBI" id="CHEBI:58579"/>
        <dbReference type="EC" id="3.1.3.46"/>
    </reaction>
</comment>
<dbReference type="AlphaFoldDB" id="A0A9D4D6W4"/>
<feature type="compositionally biased region" description="Basic residues" evidence="8">
    <location>
        <begin position="158"/>
        <end position="173"/>
    </location>
</feature>
<feature type="active site" description="Proton donor/acceptor" evidence="6">
    <location>
        <position position="87"/>
    </location>
</feature>
<dbReference type="InterPro" id="IPR051695">
    <property type="entry name" value="Phosphoglycerate_Mutase"/>
</dbReference>
<evidence type="ECO:0000256" key="4">
    <source>
        <dbReference type="ARBA" id="ARBA00040907"/>
    </source>
</evidence>